<dbReference type="SUPFAM" id="SSF48452">
    <property type="entry name" value="TPR-like"/>
    <property type="match status" value="2"/>
</dbReference>
<feature type="region of interest" description="Disordered" evidence="2">
    <location>
        <begin position="531"/>
        <end position="639"/>
    </location>
</feature>
<feature type="compositionally biased region" description="Basic residues" evidence="2">
    <location>
        <begin position="1427"/>
        <end position="1438"/>
    </location>
</feature>
<feature type="compositionally biased region" description="Basic and acidic residues" evidence="2">
    <location>
        <begin position="1568"/>
        <end position="1582"/>
    </location>
</feature>
<evidence type="ECO:0000313" key="4">
    <source>
        <dbReference type="Proteomes" id="UP001232755"/>
    </source>
</evidence>
<feature type="region of interest" description="Disordered" evidence="2">
    <location>
        <begin position="1564"/>
        <end position="1620"/>
    </location>
</feature>
<dbReference type="Gene3D" id="1.25.40.10">
    <property type="entry name" value="Tetratricopeptide repeat domain"/>
    <property type="match status" value="1"/>
</dbReference>
<dbReference type="InterPro" id="IPR011990">
    <property type="entry name" value="TPR-like_helical_dom_sf"/>
</dbReference>
<feature type="compositionally biased region" description="Basic residues" evidence="2">
    <location>
        <begin position="1583"/>
        <end position="1602"/>
    </location>
</feature>
<feature type="region of interest" description="Disordered" evidence="2">
    <location>
        <begin position="1231"/>
        <end position="1251"/>
    </location>
</feature>
<keyword evidence="4" id="KW-1185">Reference proteome</keyword>
<sequence length="1681" mass="179292">MSEITDFDALRRAMAENAEQPEGPARNARAEELLTVAEKLNVPLAVIEALGHQLKVYNYSSEKGKMFVPFARLLRMWDERPEDFDEYETHSLHWVFKWVSSGMLDQPHIPLASIEKWLGEMEHRYRLAGHSERAVRSAEHSVAAHVGDLARAERAYAAWLAADRDSMADCHACELHGQGWWQAERGRDAEALELWRPVLEGEYACAHEPHTALASSLVPLLRLGRLDEARANHLRGFRLVRAMESMRGAYAEHVEFCALTGNEARGLELLAERPAYFTDDGQPQSKLEFMSVVALLMDRLTGLGLGDRQVPGPAGREWTAGELAAHARAEALALAARFDERNGTTYVSERARARMERRPLAERLPLGVRSVRPVPAPAPPVVTAAATGQPDLPALLAEARRLSDNLRPGAVEAWAAVAEAAQGVELDPRDRAEIADHEAMGLGPEGTALFERAARLYAAAGDPGEALAARARAAYVRALAGDVAGALAAVSGLYDEILALYAAGDTGLRQTASVLMARARILMRRAHETGAGGAQESYAEGHDPEPIPAHTEGRGPDAVLGEGAGARPEATDGEDASSGLETALGDDTRPRPETGLGQDTGPRPETDLGQDTGPRPETALDQDPGPRPETVPGDGVGARPGSVVAVAEAAVREVIALVEGRAGEDVRLAARGAEAQAMLAELAGLGGDLETAAALFARGAAAFVAAGLPWFAVEYEARLASLAHHLGDMAEAERALRAALEHGGAHLEAPGRAQLHLQLAELTGGRGEVVEASQHALEAAHWADEAGEGATLGAWARQQLGGFLLRQGRWAEAAEVLESALPDLTAETHGDGAVVQTQWWLGDCLSELGEHRAAAERRLQAAETARHWPEQHDHATLAHLAGESLGQAGLADEADRAYARAGDLWRELGNVHGLIRALRARAWLALRTEDRLDEARALMADAVRECEAARDTAADVESRQQLVAELGHTHRQFGDLLAPVRFRGRRAGLAPGRVRGGAVPTAAVGRGVRLARGRRPAQPYRRRTHRGLAGDRAGPSRRREGTRACGAGGVRRTRRGGGRRRGRRRRGGAGPAGRGRAHAPPRGGGPGLNHPVPALLLLLHTDEQHGPLPPAPVHDRVDGEVPLADPTLQVLRDGVGSLVAEHQGDHLAPGREHAVQDGPGGGRDVRADHGDITVDQAEDVAGLADAGHRPGLTLGDGDLGVAGRTGRRGHRHHVLVETALRLVHGQRRDALDRRAGRDEGHPDALGPGLLGRRRGGVAQLRVIGQQHDLARVGPSYGLHELAARGRLPGACEHGRRAGLGVQPGQALAGHHGHDGTLGTLTGRPLGSGGVHVAGAEVRDADPVGPPGLDTGLDGGARVVDMDVDVPEPVTADHDERVPERVEPLPQPRHGRVLRLQEVDHLEGGAVLAGPGGGVGTRAVRACVLAHPRRTRRHRRRPVPRPLPRERLHQRPEHRHQPPTAGVDHSGAFEDGQLAGGRGQGRAGSLVGRPGHRPAVAPRTAGRVGSVGSGRGDREDRALDRVGHGLPGGVGRVPQGQSQALAVGVRGLAVGVPALMVGQHLGHAAQQLGEDRPGVPTGTDERPVRHRPDRVGQRRPLRARPRRMPGEHGLDRRDGGLHGQIQIRTGVPVRHGIDVDRVDLLTRPPQRLECETAPGAHRESIEECLRHLRHRASLSCWTWHAA</sequence>
<dbReference type="EMBL" id="JAUSYP010000001">
    <property type="protein sequence ID" value="MDQ0751548.1"/>
    <property type="molecule type" value="Genomic_DNA"/>
</dbReference>
<feature type="region of interest" description="Disordered" evidence="2">
    <location>
        <begin position="1005"/>
        <end position="1091"/>
    </location>
</feature>
<gene>
    <name evidence="3" type="ORF">QF034_005779</name>
</gene>
<feature type="compositionally biased region" description="Basic and acidic residues" evidence="2">
    <location>
        <begin position="1603"/>
        <end position="1615"/>
    </location>
</feature>
<proteinExistence type="predicted"/>
<comment type="caution">
    <text evidence="3">The sequence shown here is derived from an EMBL/GenBank/DDBJ whole genome shotgun (WGS) entry which is preliminary data.</text>
</comment>
<feature type="region of interest" description="Disordered" evidence="2">
    <location>
        <begin position="1427"/>
        <end position="1517"/>
    </location>
</feature>
<name>A0ABU0QVY0_9ACTN</name>
<evidence type="ECO:0000256" key="1">
    <source>
        <dbReference type="SAM" id="Coils"/>
    </source>
</evidence>
<reference evidence="3 4" key="1">
    <citation type="submission" date="2023-07" db="EMBL/GenBank/DDBJ databases">
        <title>Comparative genomics of wheat-associated soil bacteria to identify genetic determinants of phenazine resistance.</title>
        <authorList>
            <person name="Mouncey N."/>
        </authorList>
    </citation>
    <scope>NUCLEOTIDE SEQUENCE [LARGE SCALE GENOMIC DNA]</scope>
    <source>
        <strain evidence="3 4">B3I12</strain>
    </source>
</reference>
<feature type="compositionally biased region" description="Basic and acidic residues" evidence="2">
    <location>
        <begin position="1231"/>
        <end position="1242"/>
    </location>
</feature>
<organism evidence="3 4">
    <name type="scientific">Streptomyces africanus</name>
    <dbReference type="NCBI Taxonomy" id="231024"/>
    <lineage>
        <taxon>Bacteria</taxon>
        <taxon>Bacillati</taxon>
        <taxon>Actinomycetota</taxon>
        <taxon>Actinomycetes</taxon>
        <taxon>Kitasatosporales</taxon>
        <taxon>Streptomycetaceae</taxon>
        <taxon>Streptomyces</taxon>
    </lineage>
</organism>
<feature type="compositionally biased region" description="Basic residues" evidence="2">
    <location>
        <begin position="1051"/>
        <end position="1067"/>
    </location>
</feature>
<protein>
    <submittedName>
        <fullName evidence="3">Tetratricopeptide (TPR) repeat protein</fullName>
    </submittedName>
</protein>
<feature type="compositionally biased region" description="Basic residues" evidence="2">
    <location>
        <begin position="1009"/>
        <end position="1026"/>
    </location>
</feature>
<keyword evidence="1" id="KW-0175">Coiled coil</keyword>
<evidence type="ECO:0000256" key="2">
    <source>
        <dbReference type="SAM" id="MobiDB-lite"/>
    </source>
</evidence>
<accession>A0ABU0QVY0</accession>
<evidence type="ECO:0000313" key="3">
    <source>
        <dbReference type="EMBL" id="MDQ0751548.1"/>
    </source>
</evidence>
<feature type="coiled-coil region" evidence="1">
    <location>
        <begin position="925"/>
        <end position="959"/>
    </location>
</feature>
<dbReference type="Proteomes" id="UP001232755">
    <property type="component" value="Unassembled WGS sequence"/>
</dbReference>
<feature type="compositionally biased region" description="Basic and acidic residues" evidence="2">
    <location>
        <begin position="539"/>
        <end position="555"/>
    </location>
</feature>